<dbReference type="EMBL" id="DSVL01000209">
    <property type="protein sequence ID" value="HFH29203.1"/>
    <property type="molecule type" value="Genomic_DNA"/>
</dbReference>
<reference evidence="1" key="1">
    <citation type="journal article" date="2020" name="mSystems">
        <title>Genome- and Community-Level Interaction Insights into Carbon Utilization and Element Cycling Functions of Hydrothermarchaeota in Hydrothermal Sediment.</title>
        <authorList>
            <person name="Zhou Z."/>
            <person name="Liu Y."/>
            <person name="Xu W."/>
            <person name="Pan J."/>
            <person name="Luo Z.H."/>
            <person name="Li M."/>
        </authorList>
    </citation>
    <scope>NUCLEOTIDE SEQUENCE [LARGE SCALE GENOMIC DNA]</scope>
    <source>
        <strain evidence="1">SpSt-503</strain>
    </source>
</reference>
<sequence>MGLLQRAANASTTSKPDPMAEALVERILRLAPAPNRVYMVLTLLKTYIPFQSALVLEQKNDSFTSLDVIGLDIPALTIGASEILPYLPEKEDSWFSADFIKSWDSLQNKPFNSAQGYLISRASSNAVIIIFIEEPAEKIPLDDATFILSRIHSLFTLCTGTEDKGTPPTLWMNDVFAELLKPGSTLAIGIFEKPEHPDAITKALGAKGRTNEWGNSKFIIVMETSLDPELYFHRIQKSFNIKLLDSFETADSLAAIQRIS</sequence>
<name>A0A7C3IDX7_9SPIR</name>
<dbReference type="AlphaFoldDB" id="A0A7C3IDX7"/>
<gene>
    <name evidence="1" type="ORF">ENS59_06780</name>
</gene>
<proteinExistence type="predicted"/>
<accession>A0A7C3IDX7</accession>
<protein>
    <submittedName>
        <fullName evidence="1">Uncharacterized protein</fullName>
    </submittedName>
</protein>
<comment type="caution">
    <text evidence="1">The sequence shown here is derived from an EMBL/GenBank/DDBJ whole genome shotgun (WGS) entry which is preliminary data.</text>
</comment>
<organism evidence="1">
    <name type="scientific">Gracilinema caldarium</name>
    <dbReference type="NCBI Taxonomy" id="215591"/>
    <lineage>
        <taxon>Bacteria</taxon>
        <taxon>Pseudomonadati</taxon>
        <taxon>Spirochaetota</taxon>
        <taxon>Spirochaetia</taxon>
        <taxon>Spirochaetales</taxon>
        <taxon>Breznakiellaceae</taxon>
        <taxon>Gracilinema</taxon>
    </lineage>
</organism>
<evidence type="ECO:0000313" key="1">
    <source>
        <dbReference type="EMBL" id="HFH29203.1"/>
    </source>
</evidence>